<keyword evidence="1" id="KW-0175">Coiled coil</keyword>
<sequence length="211" mass="24048">MTDPPVSKDAEQKQVVEINIEGQQQANNNTPPNNETQQANQAAQRNASSALSALIEENVLDLLTQVDTANEADLRSKNTELLGYLAKLIDLLKEKTSECITLEKQNTALTQQSKSLKEVVGIVKDLLNIRNMEVTHLQEDISSMQEKINNERVRQNTMIEKMEHVTRLNASLKEEYQKQYAKFQEVRDMYEEKVQIVLAENERLMALHRAA</sequence>
<dbReference type="STRING" id="195883.A0A482XPS3"/>
<feature type="coiled-coil region" evidence="1">
    <location>
        <begin position="85"/>
        <end position="193"/>
    </location>
</feature>
<feature type="region of interest" description="Disordered" evidence="2">
    <location>
        <begin position="24"/>
        <end position="45"/>
    </location>
</feature>
<dbReference type="SMR" id="A0A482XPS3"/>
<organism evidence="3 4">
    <name type="scientific">Laodelphax striatellus</name>
    <name type="common">Small brown planthopper</name>
    <name type="synonym">Delphax striatella</name>
    <dbReference type="NCBI Taxonomy" id="195883"/>
    <lineage>
        <taxon>Eukaryota</taxon>
        <taxon>Metazoa</taxon>
        <taxon>Ecdysozoa</taxon>
        <taxon>Arthropoda</taxon>
        <taxon>Hexapoda</taxon>
        <taxon>Insecta</taxon>
        <taxon>Pterygota</taxon>
        <taxon>Neoptera</taxon>
        <taxon>Paraneoptera</taxon>
        <taxon>Hemiptera</taxon>
        <taxon>Auchenorrhyncha</taxon>
        <taxon>Fulgoroidea</taxon>
        <taxon>Delphacidae</taxon>
        <taxon>Criomorphinae</taxon>
        <taxon>Laodelphax</taxon>
    </lineage>
</organism>
<comment type="caution">
    <text evidence="3">The sequence shown here is derived from an EMBL/GenBank/DDBJ whole genome shotgun (WGS) entry which is preliminary data.</text>
</comment>
<dbReference type="EMBL" id="QKKF02002906">
    <property type="protein sequence ID" value="RZF47963.1"/>
    <property type="molecule type" value="Genomic_DNA"/>
</dbReference>
<evidence type="ECO:0000313" key="4">
    <source>
        <dbReference type="Proteomes" id="UP000291343"/>
    </source>
</evidence>
<dbReference type="AlphaFoldDB" id="A0A482XPS3"/>
<evidence type="ECO:0000256" key="2">
    <source>
        <dbReference type="SAM" id="MobiDB-lite"/>
    </source>
</evidence>
<dbReference type="OrthoDB" id="6620016at2759"/>
<name>A0A482XPS3_LAOST</name>
<dbReference type="Proteomes" id="UP000291343">
    <property type="component" value="Unassembled WGS sequence"/>
</dbReference>
<evidence type="ECO:0000256" key="1">
    <source>
        <dbReference type="SAM" id="Coils"/>
    </source>
</evidence>
<reference evidence="3 4" key="1">
    <citation type="journal article" date="2017" name="Gigascience">
        <title>Genome sequence of the small brown planthopper, Laodelphax striatellus.</title>
        <authorList>
            <person name="Zhu J."/>
            <person name="Jiang F."/>
            <person name="Wang X."/>
            <person name="Yang P."/>
            <person name="Bao Y."/>
            <person name="Zhao W."/>
            <person name="Wang W."/>
            <person name="Lu H."/>
            <person name="Wang Q."/>
            <person name="Cui N."/>
            <person name="Li J."/>
            <person name="Chen X."/>
            <person name="Luo L."/>
            <person name="Yu J."/>
            <person name="Kang L."/>
            <person name="Cui F."/>
        </authorList>
    </citation>
    <scope>NUCLEOTIDE SEQUENCE [LARGE SCALE GENOMIC DNA]</scope>
    <source>
        <strain evidence="3">Lst14</strain>
    </source>
</reference>
<proteinExistence type="predicted"/>
<evidence type="ECO:0000313" key="3">
    <source>
        <dbReference type="EMBL" id="RZF47963.1"/>
    </source>
</evidence>
<keyword evidence="4" id="KW-1185">Reference proteome</keyword>
<accession>A0A482XPS3</accession>
<protein>
    <submittedName>
        <fullName evidence="3">Uncharacterized protein</fullName>
    </submittedName>
</protein>
<gene>
    <name evidence="3" type="ORF">LSTR_LSTR008767</name>
</gene>
<dbReference type="InParanoid" id="A0A482XPS3"/>